<evidence type="ECO:0000256" key="12">
    <source>
        <dbReference type="ARBA" id="ARBA00023002"/>
    </source>
</evidence>
<feature type="binding site" evidence="16">
    <location>
        <begin position="281"/>
        <end position="293"/>
    </location>
    <ligand>
        <name>NAD(+)</name>
        <dbReference type="ChEBI" id="CHEBI:57540"/>
    </ligand>
</feature>
<comment type="function">
    <text evidence="15 16 17">Catalyzes the oxidation of 3-carboxy-2-hydroxy-4-methylpentanoate (3-isopropylmalate) to 3-carboxy-4-methyl-2-oxopentanoate. The product decarboxylates to 4-methyl-2 oxopentanoate.</text>
</comment>
<dbReference type="PANTHER" id="PTHR42979">
    <property type="entry name" value="3-ISOPROPYLMALATE DEHYDROGENASE"/>
    <property type="match status" value="1"/>
</dbReference>
<evidence type="ECO:0000256" key="13">
    <source>
        <dbReference type="ARBA" id="ARBA00023027"/>
    </source>
</evidence>
<evidence type="ECO:0000256" key="7">
    <source>
        <dbReference type="ARBA" id="ARBA00022430"/>
    </source>
</evidence>
<dbReference type="FunFam" id="3.40.718.10:FF:000028">
    <property type="entry name" value="3-isopropylmalate dehydrogenase"/>
    <property type="match status" value="1"/>
</dbReference>
<evidence type="ECO:0000256" key="6">
    <source>
        <dbReference type="ARBA" id="ARBA00011738"/>
    </source>
</evidence>
<comment type="caution">
    <text evidence="19">The sequence shown here is derived from an EMBL/GenBank/DDBJ whole genome shotgun (WGS) entry which is preliminary data.</text>
</comment>
<comment type="catalytic activity">
    <reaction evidence="1 16 17">
        <text>(2R,3S)-3-isopropylmalate + NAD(+) = 4-methyl-2-oxopentanoate + CO2 + NADH</text>
        <dbReference type="Rhea" id="RHEA:32271"/>
        <dbReference type="ChEBI" id="CHEBI:16526"/>
        <dbReference type="ChEBI" id="CHEBI:17865"/>
        <dbReference type="ChEBI" id="CHEBI:35121"/>
        <dbReference type="ChEBI" id="CHEBI:57540"/>
        <dbReference type="ChEBI" id="CHEBI:57945"/>
        <dbReference type="EC" id="1.1.1.85"/>
    </reaction>
</comment>
<dbReference type="Gene3D" id="3.40.718.10">
    <property type="entry name" value="Isopropylmalate Dehydrogenase"/>
    <property type="match status" value="1"/>
</dbReference>
<feature type="binding site" evidence="16">
    <location>
        <position position="106"/>
    </location>
    <ligand>
        <name>substrate</name>
    </ligand>
</feature>
<comment type="pathway">
    <text evidence="4 16 17">Amino-acid biosynthesis; L-leucine biosynthesis; L-leucine from 3-methyl-2-oxobutanoate: step 3/4.</text>
</comment>
<dbReference type="UniPathway" id="UPA00048">
    <property type="reaction ID" value="UER00072"/>
</dbReference>
<dbReference type="PANTHER" id="PTHR42979:SF1">
    <property type="entry name" value="3-ISOPROPYLMALATE DEHYDROGENASE"/>
    <property type="match status" value="1"/>
</dbReference>
<reference evidence="19 20" key="1">
    <citation type="submission" date="2016-02" db="EMBL/GenBank/DDBJ databases">
        <title>Genome sequence of Clostridium thermobutyricum DSM 4928.</title>
        <authorList>
            <person name="Poehlein A."/>
            <person name="Daniel R."/>
        </authorList>
    </citation>
    <scope>NUCLEOTIDE SEQUENCE [LARGE SCALE GENOMIC DNA]</scope>
    <source>
        <strain evidence="19 20">DSM 4928</strain>
    </source>
</reference>
<keyword evidence="12 16" id="KW-0560">Oxidoreductase</keyword>
<dbReference type="OrthoDB" id="9806254at2"/>
<evidence type="ECO:0000256" key="8">
    <source>
        <dbReference type="ARBA" id="ARBA00022490"/>
    </source>
</evidence>
<dbReference type="SMART" id="SM01329">
    <property type="entry name" value="Iso_dh"/>
    <property type="match status" value="1"/>
</dbReference>
<evidence type="ECO:0000256" key="16">
    <source>
        <dbReference type="HAMAP-Rule" id="MF_01033"/>
    </source>
</evidence>
<protein>
    <recommendedName>
        <fullName evidence="16">3-isopropylmalate dehydrogenase</fullName>
        <ecNumber evidence="16">1.1.1.85</ecNumber>
    </recommendedName>
    <alternativeName>
        <fullName evidence="16">3-IPM-DH</fullName>
    </alternativeName>
    <alternativeName>
        <fullName evidence="16">Beta-IPM dehydrogenase</fullName>
        <shortName evidence="16">IMDH</shortName>
    </alternativeName>
</protein>
<comment type="caution">
    <text evidence="16">Lacks conserved residue(s) required for the propagation of feature annotation.</text>
</comment>
<evidence type="ECO:0000256" key="10">
    <source>
        <dbReference type="ARBA" id="ARBA00022723"/>
    </source>
</evidence>
<feature type="site" description="Important for catalysis" evidence="16">
    <location>
        <position position="142"/>
    </location>
</feature>
<dbReference type="EC" id="1.1.1.85" evidence="16"/>
<accession>A0A1V4STM2</accession>
<evidence type="ECO:0000256" key="17">
    <source>
        <dbReference type="RuleBase" id="RU004445"/>
    </source>
</evidence>
<keyword evidence="11 16" id="KW-0460">Magnesium</keyword>
<name>A0A1V4STM2_9CLOT</name>
<dbReference type="Proteomes" id="UP000191448">
    <property type="component" value="Unassembled WGS sequence"/>
</dbReference>
<evidence type="ECO:0000256" key="2">
    <source>
        <dbReference type="ARBA" id="ARBA00001936"/>
    </source>
</evidence>
<evidence type="ECO:0000313" key="19">
    <source>
        <dbReference type="EMBL" id="OPX46806.1"/>
    </source>
</evidence>
<evidence type="ECO:0000256" key="1">
    <source>
        <dbReference type="ARBA" id="ARBA00000624"/>
    </source>
</evidence>
<comment type="cofactor">
    <cofactor evidence="2">
        <name>Mn(2+)</name>
        <dbReference type="ChEBI" id="CHEBI:29035"/>
    </cofactor>
</comment>
<dbReference type="InterPro" id="IPR004429">
    <property type="entry name" value="Isopropylmalate_DH"/>
</dbReference>
<dbReference type="InterPro" id="IPR024084">
    <property type="entry name" value="IsoPropMal-DH-like_dom"/>
</dbReference>
<dbReference type="NCBIfam" id="TIGR00169">
    <property type="entry name" value="leuB"/>
    <property type="match status" value="1"/>
</dbReference>
<evidence type="ECO:0000256" key="15">
    <source>
        <dbReference type="ARBA" id="ARBA00023577"/>
    </source>
</evidence>
<feature type="binding site" evidence="16">
    <location>
        <position position="247"/>
    </location>
    <ligand>
        <name>Mg(2+)</name>
        <dbReference type="ChEBI" id="CHEBI:18420"/>
    </ligand>
</feature>
<evidence type="ECO:0000313" key="20">
    <source>
        <dbReference type="Proteomes" id="UP000191448"/>
    </source>
</evidence>
<comment type="similarity">
    <text evidence="5 16">Belongs to the isocitrate and isopropylmalate dehydrogenases family. LeuB type 1 subfamily.</text>
</comment>
<evidence type="ECO:0000256" key="4">
    <source>
        <dbReference type="ARBA" id="ARBA00004762"/>
    </source>
</evidence>
<dbReference type="Pfam" id="PF00180">
    <property type="entry name" value="Iso_dh"/>
    <property type="match status" value="1"/>
</dbReference>
<feature type="binding site" evidence="16">
    <location>
        <position position="223"/>
    </location>
    <ligand>
        <name>Mg(2+)</name>
        <dbReference type="ChEBI" id="CHEBI:18420"/>
    </ligand>
</feature>
<feature type="binding site" evidence="16">
    <location>
        <position position="223"/>
    </location>
    <ligand>
        <name>substrate</name>
    </ligand>
</feature>
<organism evidence="19 20">
    <name type="scientific">Clostridium thermobutyricum DSM 4928</name>
    <dbReference type="NCBI Taxonomy" id="1121339"/>
    <lineage>
        <taxon>Bacteria</taxon>
        <taxon>Bacillati</taxon>
        <taxon>Bacillota</taxon>
        <taxon>Clostridia</taxon>
        <taxon>Eubacteriales</taxon>
        <taxon>Clostridiaceae</taxon>
        <taxon>Clostridium</taxon>
    </lineage>
</organism>
<dbReference type="GO" id="GO:0000287">
    <property type="term" value="F:magnesium ion binding"/>
    <property type="evidence" value="ECO:0007669"/>
    <property type="project" value="InterPro"/>
</dbReference>
<feature type="binding site" evidence="16">
    <location>
        <position position="135"/>
    </location>
    <ligand>
        <name>substrate</name>
    </ligand>
</feature>
<sequence>MEYNIAVIPGDGIGPEVVDVSLGVLNKVAKKFNHKFNYTFLQAGGCAIDAEGVPLPENTLKECKKSDAVILGAIGGFKWDNPEAKIRPEQAILGLRAGLNLYCNLRPATLSKWLKDASPLKSSIIREGIDILVVRELTGGIYFGEKGKAVVNGIEEAYDTLKYNENEIRRIAKIAFESAMKRNKKVTNIDKANVLESSRLWRRIVEEVAEEYSEVELNHMYIDNGAMQLVKNPMQFDVILTDNMFGDILSDEASMITGSIGMLPSASLGDNNFGLYEPIHGSAPDIAGKGIANPLATILSVSMMLKYTLGLEKESKVIEDAVSKVLEKGYRTLDIFSEGKIKVCTKEMGDMVIKEIGGM</sequence>
<dbReference type="GO" id="GO:0003862">
    <property type="term" value="F:3-isopropylmalate dehydrogenase activity"/>
    <property type="evidence" value="ECO:0007669"/>
    <property type="project" value="UniProtKB-UniRule"/>
</dbReference>
<keyword evidence="8 16" id="KW-0963">Cytoplasm</keyword>
<comment type="cofactor">
    <cofactor evidence="16 17">
        <name>Mg(2+)</name>
        <dbReference type="ChEBI" id="CHEBI:18420"/>
    </cofactor>
    <cofactor evidence="16 17">
        <name>Mn(2+)</name>
        <dbReference type="ChEBI" id="CHEBI:29035"/>
    </cofactor>
    <text evidence="16 17">Binds 1 Mg(2+) or Mn(2+) ion per subunit.</text>
</comment>
<dbReference type="RefSeq" id="WP_080023832.1">
    <property type="nucleotide sequence ID" value="NZ_LTAY01000070.1"/>
</dbReference>
<dbReference type="InterPro" id="IPR019818">
    <property type="entry name" value="IsoCit/isopropylmalate_DH_CS"/>
</dbReference>
<feature type="binding site" evidence="16">
    <location>
        <position position="96"/>
    </location>
    <ligand>
        <name>substrate</name>
    </ligand>
</feature>
<keyword evidence="13 16" id="KW-0520">NAD</keyword>
<evidence type="ECO:0000256" key="3">
    <source>
        <dbReference type="ARBA" id="ARBA00004496"/>
    </source>
</evidence>
<evidence type="ECO:0000256" key="5">
    <source>
        <dbReference type="ARBA" id="ARBA00008319"/>
    </source>
</evidence>
<comment type="subcellular location">
    <subcellularLocation>
        <location evidence="3 16">Cytoplasm</location>
    </subcellularLocation>
</comment>
<comment type="subunit">
    <text evidence="6 16 17">Homodimer.</text>
</comment>
<keyword evidence="14 16" id="KW-0100">Branched-chain amino acid biosynthesis</keyword>
<feature type="site" description="Important for catalysis" evidence="16">
    <location>
        <position position="191"/>
    </location>
</feature>
<dbReference type="AlphaFoldDB" id="A0A1V4STM2"/>
<dbReference type="HAMAP" id="MF_01033">
    <property type="entry name" value="LeuB_type1"/>
    <property type="match status" value="1"/>
</dbReference>
<feature type="binding site" evidence="16">
    <location>
        <position position="251"/>
    </location>
    <ligand>
        <name>Mg(2+)</name>
        <dbReference type="ChEBI" id="CHEBI:18420"/>
    </ligand>
</feature>
<evidence type="ECO:0000256" key="9">
    <source>
        <dbReference type="ARBA" id="ARBA00022605"/>
    </source>
</evidence>
<dbReference type="PROSITE" id="PS00470">
    <property type="entry name" value="IDH_IMDH"/>
    <property type="match status" value="1"/>
</dbReference>
<evidence type="ECO:0000256" key="14">
    <source>
        <dbReference type="ARBA" id="ARBA00023304"/>
    </source>
</evidence>
<evidence type="ECO:0000256" key="11">
    <source>
        <dbReference type="ARBA" id="ARBA00022842"/>
    </source>
</evidence>
<dbReference type="GO" id="GO:0051287">
    <property type="term" value="F:NAD binding"/>
    <property type="evidence" value="ECO:0007669"/>
    <property type="project" value="InterPro"/>
</dbReference>
<dbReference type="GO" id="GO:0009098">
    <property type="term" value="P:L-leucine biosynthetic process"/>
    <property type="evidence" value="ECO:0007669"/>
    <property type="project" value="UniProtKB-UniRule"/>
</dbReference>
<evidence type="ECO:0000259" key="18">
    <source>
        <dbReference type="SMART" id="SM01329"/>
    </source>
</evidence>
<dbReference type="SUPFAM" id="SSF53659">
    <property type="entry name" value="Isocitrate/Isopropylmalate dehydrogenase-like"/>
    <property type="match status" value="1"/>
</dbReference>
<gene>
    <name evidence="16 19" type="primary">leuB</name>
    <name evidence="19" type="ORF">CLTHE_26270</name>
</gene>
<keyword evidence="10 16" id="KW-0479">Metal-binding</keyword>
<dbReference type="GO" id="GO:0005829">
    <property type="term" value="C:cytosol"/>
    <property type="evidence" value="ECO:0007669"/>
    <property type="project" value="TreeGrafter"/>
</dbReference>
<feature type="domain" description="Isopropylmalate dehydrogenase-like" evidence="18">
    <location>
        <begin position="4"/>
        <end position="352"/>
    </location>
</feature>
<keyword evidence="9 16" id="KW-0028">Amino-acid biosynthesis</keyword>
<keyword evidence="7 16" id="KW-0432">Leucine biosynthesis</keyword>
<dbReference type="EMBL" id="LTAY01000070">
    <property type="protein sequence ID" value="OPX46806.1"/>
    <property type="molecule type" value="Genomic_DNA"/>
</dbReference>
<proteinExistence type="inferred from homology"/>
<keyword evidence="16" id="KW-0464">Manganese</keyword>